<evidence type="ECO:0000313" key="11">
    <source>
        <dbReference type="EMBL" id="CCX32705.1"/>
    </source>
</evidence>
<feature type="transmembrane region" description="Helical" evidence="10">
    <location>
        <begin position="73"/>
        <end position="95"/>
    </location>
</feature>
<evidence type="ECO:0000256" key="9">
    <source>
        <dbReference type="ARBA" id="ARBA00038039"/>
    </source>
</evidence>
<dbReference type="AlphaFoldDB" id="U4LTA5"/>
<dbReference type="InterPro" id="IPR051415">
    <property type="entry name" value="LAAT-1"/>
</dbReference>
<accession>U4LTA5</accession>
<keyword evidence="4" id="KW-0926">Vacuole</keyword>
<dbReference type="Proteomes" id="UP000018144">
    <property type="component" value="Unassembled WGS sequence"/>
</dbReference>
<dbReference type="OMA" id="DMCIFIQ"/>
<dbReference type="GO" id="GO:0098588">
    <property type="term" value="C:bounding membrane of organelle"/>
    <property type="evidence" value="ECO:0007669"/>
    <property type="project" value="UniProtKB-ARBA"/>
</dbReference>
<dbReference type="GO" id="GO:0012505">
    <property type="term" value="C:endomembrane system"/>
    <property type="evidence" value="ECO:0007669"/>
    <property type="project" value="UniProtKB-SubCell"/>
</dbReference>
<feature type="transmembrane region" description="Helical" evidence="10">
    <location>
        <begin position="43"/>
        <end position="67"/>
    </location>
</feature>
<dbReference type="GO" id="GO:0015179">
    <property type="term" value="F:L-amino acid transmembrane transporter activity"/>
    <property type="evidence" value="ECO:0007669"/>
    <property type="project" value="UniProtKB-ARBA"/>
</dbReference>
<keyword evidence="7 10" id="KW-1133">Transmembrane helix</keyword>
<proteinExistence type="inferred from homology"/>
<comment type="subcellular location">
    <subcellularLocation>
        <location evidence="2">Endomembrane system</location>
        <topology evidence="2">Multi-pass membrane protein</topology>
    </subcellularLocation>
    <subcellularLocation>
        <location evidence="1">Vacuole</location>
    </subcellularLocation>
</comment>
<gene>
    <name evidence="11" type="ORF">PCON_13556</name>
</gene>
<dbReference type="GO" id="GO:0034490">
    <property type="term" value="P:basic amino acid transmembrane import into vacuole"/>
    <property type="evidence" value="ECO:0007669"/>
    <property type="project" value="UniProtKB-ARBA"/>
</dbReference>
<dbReference type="FunFam" id="1.20.1280.290:FF:000011">
    <property type="entry name" value="PQ loop repeat protein"/>
    <property type="match status" value="1"/>
</dbReference>
<keyword evidence="3" id="KW-0813">Transport</keyword>
<feature type="transmembrane region" description="Helical" evidence="10">
    <location>
        <begin position="196"/>
        <end position="215"/>
    </location>
</feature>
<dbReference type="FunFam" id="1.20.1280.290:FF:000012">
    <property type="entry name" value="Vacuolar membrane PQ loop repeat protein"/>
    <property type="match status" value="1"/>
</dbReference>
<dbReference type="Gene3D" id="1.20.1280.290">
    <property type="match status" value="2"/>
</dbReference>
<evidence type="ECO:0000256" key="7">
    <source>
        <dbReference type="ARBA" id="ARBA00022989"/>
    </source>
</evidence>
<feature type="transmembrane region" description="Helical" evidence="10">
    <location>
        <begin position="273"/>
        <end position="294"/>
    </location>
</feature>
<dbReference type="PANTHER" id="PTHR16201:SF35">
    <property type="entry name" value="VACUOLAR AMINO ACID TRANSPORTER YPQ1-RELATED"/>
    <property type="match status" value="1"/>
</dbReference>
<evidence type="ECO:0000313" key="12">
    <source>
        <dbReference type="Proteomes" id="UP000018144"/>
    </source>
</evidence>
<dbReference type="EMBL" id="HF935906">
    <property type="protein sequence ID" value="CCX32705.1"/>
    <property type="molecule type" value="Genomic_DNA"/>
</dbReference>
<feature type="transmembrane region" description="Helical" evidence="10">
    <location>
        <begin position="161"/>
        <end position="181"/>
    </location>
</feature>
<comment type="similarity">
    <text evidence="9">Belongs to the laat-1 family.</text>
</comment>
<dbReference type="eggNOG" id="KOG2913">
    <property type="taxonomic scope" value="Eukaryota"/>
</dbReference>
<evidence type="ECO:0000256" key="4">
    <source>
        <dbReference type="ARBA" id="ARBA00022554"/>
    </source>
</evidence>
<dbReference type="GO" id="GO:0015101">
    <property type="term" value="F:organic cation transmembrane transporter activity"/>
    <property type="evidence" value="ECO:0007669"/>
    <property type="project" value="UniProtKB-ARBA"/>
</dbReference>
<protein>
    <submittedName>
        <fullName evidence="11">Similar to Protein RTC2 acc. no. P38279</fullName>
    </submittedName>
</protein>
<keyword evidence="12" id="KW-1185">Reference proteome</keyword>
<dbReference type="SMART" id="SM00679">
    <property type="entry name" value="CTNS"/>
    <property type="match status" value="2"/>
</dbReference>
<feature type="transmembrane region" description="Helical" evidence="10">
    <location>
        <begin position="235"/>
        <end position="253"/>
    </location>
</feature>
<dbReference type="OrthoDB" id="8048523at2759"/>
<evidence type="ECO:0000256" key="10">
    <source>
        <dbReference type="SAM" id="Phobius"/>
    </source>
</evidence>
<evidence type="ECO:0000256" key="6">
    <source>
        <dbReference type="ARBA" id="ARBA00022737"/>
    </source>
</evidence>
<reference evidence="11 12" key="1">
    <citation type="journal article" date="2013" name="PLoS Genet.">
        <title>The genome and development-dependent transcriptomes of Pyronema confluens: a window into fungal evolution.</title>
        <authorList>
            <person name="Traeger S."/>
            <person name="Altegoer F."/>
            <person name="Freitag M."/>
            <person name="Gabaldon T."/>
            <person name="Kempken F."/>
            <person name="Kumar A."/>
            <person name="Marcet-Houben M."/>
            <person name="Poggeler S."/>
            <person name="Stajich J.E."/>
            <person name="Nowrousian M."/>
        </authorList>
    </citation>
    <scope>NUCLEOTIDE SEQUENCE [LARGE SCALE GENOMIC DNA]</scope>
    <source>
        <strain evidence="12">CBS 100304</strain>
        <tissue evidence="11">Vegetative mycelium</tissue>
    </source>
</reference>
<feature type="transmembrane region" description="Helical" evidence="10">
    <location>
        <begin position="12"/>
        <end position="31"/>
    </location>
</feature>
<organism evidence="11 12">
    <name type="scientific">Pyronema omphalodes (strain CBS 100304)</name>
    <name type="common">Pyronema confluens</name>
    <dbReference type="NCBI Taxonomy" id="1076935"/>
    <lineage>
        <taxon>Eukaryota</taxon>
        <taxon>Fungi</taxon>
        <taxon>Dikarya</taxon>
        <taxon>Ascomycota</taxon>
        <taxon>Pezizomycotina</taxon>
        <taxon>Pezizomycetes</taxon>
        <taxon>Pezizales</taxon>
        <taxon>Pyronemataceae</taxon>
        <taxon>Pyronema</taxon>
    </lineage>
</organism>
<dbReference type="GO" id="GO:0034488">
    <property type="term" value="P:basic amino acid transmembrane export from vacuole"/>
    <property type="evidence" value="ECO:0007669"/>
    <property type="project" value="UniProtKB-ARBA"/>
</dbReference>
<sequence length="321" mass="36586">MFPALNLDFNLQALSGVAGSISIACWLIVYTPQILQNFRRRSADGLSLTFLFAWLLGDLFNILGAVIQGVLPTMIILAAYYTIADIILLGQCLYYRKYGEHDDEEDSDLEYEYEIDEEYEEEDDHGHPYHEHPVSASHLLDLKTSSTTIPVSVTWPLWKSILSNLLCMLSVILAGIIGFLLSPHNFHQPSDRPDKIIFSPLGQTFGYLCAFLYLASRIPQILLNYRRQSCEGISILFFLFAGVGNATYVLSILADTWEGDQNYGRYVAVNASWLLGSVGTLLLDVGIFAQFWWYRENDEGEVEGENRRLLERQDERRRNYV</sequence>
<dbReference type="PANTHER" id="PTHR16201">
    <property type="entry name" value="SEVEN TRANSMEMBRANE PROTEIN 1-RELATED"/>
    <property type="match status" value="1"/>
</dbReference>
<dbReference type="GO" id="GO:0005773">
    <property type="term" value="C:vacuole"/>
    <property type="evidence" value="ECO:0007669"/>
    <property type="project" value="UniProtKB-SubCell"/>
</dbReference>
<evidence type="ECO:0000256" key="5">
    <source>
        <dbReference type="ARBA" id="ARBA00022692"/>
    </source>
</evidence>
<name>U4LTA5_PYROM</name>
<dbReference type="InterPro" id="IPR006603">
    <property type="entry name" value="PQ-loop_rpt"/>
</dbReference>
<dbReference type="Pfam" id="PF04193">
    <property type="entry name" value="PQ-loop"/>
    <property type="match status" value="2"/>
</dbReference>
<keyword evidence="5 10" id="KW-0812">Transmembrane</keyword>
<dbReference type="GO" id="GO:0015174">
    <property type="term" value="F:basic amino acid transmembrane transporter activity"/>
    <property type="evidence" value="ECO:0007669"/>
    <property type="project" value="UniProtKB-ARBA"/>
</dbReference>
<evidence type="ECO:0000256" key="8">
    <source>
        <dbReference type="ARBA" id="ARBA00023136"/>
    </source>
</evidence>
<keyword evidence="6" id="KW-0677">Repeat</keyword>
<evidence type="ECO:0000256" key="3">
    <source>
        <dbReference type="ARBA" id="ARBA00022448"/>
    </source>
</evidence>
<evidence type="ECO:0000256" key="1">
    <source>
        <dbReference type="ARBA" id="ARBA00004116"/>
    </source>
</evidence>
<evidence type="ECO:0000256" key="2">
    <source>
        <dbReference type="ARBA" id="ARBA00004127"/>
    </source>
</evidence>
<keyword evidence="8 10" id="KW-0472">Membrane</keyword>